<protein>
    <submittedName>
        <fullName evidence="3">UDP-glucoronosyl and UDP-glucosyl transferase</fullName>
    </submittedName>
</protein>
<dbReference type="GO" id="GO:0008194">
    <property type="term" value="F:UDP-glycosyltransferase activity"/>
    <property type="evidence" value="ECO:0007669"/>
    <property type="project" value="InterPro"/>
</dbReference>
<dbReference type="AlphaFoldDB" id="A0A810MUG7"/>
<keyword evidence="3" id="KW-0808">Transferase</keyword>
<dbReference type="GO" id="GO:0033072">
    <property type="term" value="P:vancomycin biosynthetic process"/>
    <property type="evidence" value="ECO:0007669"/>
    <property type="project" value="UniProtKB-ARBA"/>
</dbReference>
<dbReference type="PANTHER" id="PTHR48050:SF13">
    <property type="entry name" value="STEROL 3-BETA-GLUCOSYLTRANSFERASE UGT80A2"/>
    <property type="match status" value="1"/>
</dbReference>
<evidence type="ECO:0000259" key="1">
    <source>
        <dbReference type="Pfam" id="PF03033"/>
    </source>
</evidence>
<accession>A0A810MUG7</accession>
<dbReference type="Gene3D" id="3.40.50.2000">
    <property type="entry name" value="Glycogen Phosphorylase B"/>
    <property type="match status" value="2"/>
</dbReference>
<keyword evidence="4" id="KW-1185">Reference proteome</keyword>
<feature type="domain" description="Glycosyltransferase family 28 N-terminal" evidence="1">
    <location>
        <begin position="4"/>
        <end position="62"/>
    </location>
</feature>
<dbReference type="InterPro" id="IPR002213">
    <property type="entry name" value="UDP_glucos_trans"/>
</dbReference>
<dbReference type="PANTHER" id="PTHR48050">
    <property type="entry name" value="STEROL 3-BETA-GLUCOSYLTRANSFERASE"/>
    <property type="match status" value="1"/>
</dbReference>
<dbReference type="Pfam" id="PF06722">
    <property type="entry name" value="EryCIII-like_C"/>
    <property type="match status" value="1"/>
</dbReference>
<dbReference type="InterPro" id="IPR050426">
    <property type="entry name" value="Glycosyltransferase_28"/>
</dbReference>
<sequence>MATVVLTTHGTNGDVLSFVQLGRALAARGHDVTIATHARYGPTARAAGIEFVALDTEREYVRYLADARDMLDARVGSASLPDLRGHYERNDLFGQIRREVEVVARRHRPGETVVVGRHTSGLSALIAAEAFGVPAVWVAMTPAQHLLLPVQAHVHRTELAAGVDAVRADFGLPPVGDWPAWMSGADRQIGLWPKWFDAAGTPTPAEVDRVGFLLNDAAESGAPPAELTDLLAAGEPPVLVAASSGQMLWEPFYTAALAACRRAGRRVVLVSPHPESLPDPLPPEVTWFPRLPYREVVPRMAAVIHHGGIGTLGRCLVSGVPQLVLAHSFDQPDTGARLQRLGVARWLPSTRWDPDLAGELLVELLTEPRYAERSRRFGAAVDLAATAAAACASIESVLPVPADR</sequence>
<dbReference type="EMBL" id="AP023359">
    <property type="protein sequence ID" value="BCJ64224.1"/>
    <property type="molecule type" value="Genomic_DNA"/>
</dbReference>
<dbReference type="RefSeq" id="WP_212822424.1">
    <property type="nucleotide sequence ID" value="NZ_AP023359.1"/>
</dbReference>
<dbReference type="KEGG" id="pry:Prubr_12450"/>
<dbReference type="Pfam" id="PF03033">
    <property type="entry name" value="Glyco_transf_28"/>
    <property type="match status" value="1"/>
</dbReference>
<proteinExistence type="predicted"/>
<gene>
    <name evidence="3" type="ORF">Prubr_12450</name>
</gene>
<evidence type="ECO:0000313" key="4">
    <source>
        <dbReference type="Proteomes" id="UP000680866"/>
    </source>
</evidence>
<evidence type="ECO:0000313" key="3">
    <source>
        <dbReference type="EMBL" id="BCJ64224.1"/>
    </source>
</evidence>
<dbReference type="GO" id="GO:0016758">
    <property type="term" value="F:hexosyltransferase activity"/>
    <property type="evidence" value="ECO:0007669"/>
    <property type="project" value="InterPro"/>
</dbReference>
<dbReference type="GO" id="GO:0005975">
    <property type="term" value="P:carbohydrate metabolic process"/>
    <property type="evidence" value="ECO:0007669"/>
    <property type="project" value="InterPro"/>
</dbReference>
<dbReference type="Proteomes" id="UP000680866">
    <property type="component" value="Chromosome"/>
</dbReference>
<name>A0A810MUG7_9ACTN</name>
<dbReference type="SUPFAM" id="SSF53756">
    <property type="entry name" value="UDP-Glycosyltransferase/glycogen phosphorylase"/>
    <property type="match status" value="1"/>
</dbReference>
<dbReference type="InterPro" id="IPR010610">
    <property type="entry name" value="EryCIII-like_C"/>
</dbReference>
<dbReference type="InterPro" id="IPR004276">
    <property type="entry name" value="GlycoTrans_28_N"/>
</dbReference>
<dbReference type="CDD" id="cd03784">
    <property type="entry name" value="GT1_Gtf-like"/>
    <property type="match status" value="1"/>
</dbReference>
<organism evidence="3 4">
    <name type="scientific">Polymorphospora rubra</name>
    <dbReference type="NCBI Taxonomy" id="338584"/>
    <lineage>
        <taxon>Bacteria</taxon>
        <taxon>Bacillati</taxon>
        <taxon>Actinomycetota</taxon>
        <taxon>Actinomycetes</taxon>
        <taxon>Micromonosporales</taxon>
        <taxon>Micromonosporaceae</taxon>
        <taxon>Polymorphospora</taxon>
    </lineage>
</organism>
<feature type="domain" description="Erythromycin biosynthesis protein CIII-like C-terminal" evidence="2">
    <location>
        <begin position="279"/>
        <end position="377"/>
    </location>
</feature>
<evidence type="ECO:0000259" key="2">
    <source>
        <dbReference type="Pfam" id="PF06722"/>
    </source>
</evidence>
<reference evidence="3" key="1">
    <citation type="submission" date="2020-08" db="EMBL/GenBank/DDBJ databases">
        <title>Whole genome shotgun sequence of Polymorphospora rubra NBRC 101157.</title>
        <authorList>
            <person name="Komaki H."/>
            <person name="Tamura T."/>
        </authorList>
    </citation>
    <scope>NUCLEOTIDE SEQUENCE</scope>
    <source>
        <strain evidence="3">NBRC 101157</strain>
    </source>
</reference>